<keyword evidence="3" id="KW-1003">Cell membrane</keyword>
<keyword evidence="7 8" id="KW-0472">Membrane</keyword>
<dbReference type="PRINTS" id="PR00758">
    <property type="entry name" value="ARSENICPUMP"/>
</dbReference>
<feature type="transmembrane region" description="Helical" evidence="8">
    <location>
        <begin position="451"/>
        <end position="469"/>
    </location>
</feature>
<comment type="subcellular location">
    <subcellularLocation>
        <location evidence="1">Cell membrane</location>
        <topology evidence="1">Multi-pass membrane protein</topology>
    </subcellularLocation>
</comment>
<evidence type="ECO:0000256" key="4">
    <source>
        <dbReference type="ARBA" id="ARBA00022692"/>
    </source>
</evidence>
<evidence type="ECO:0000256" key="7">
    <source>
        <dbReference type="ARBA" id="ARBA00023136"/>
    </source>
</evidence>
<comment type="caution">
    <text evidence="9">The sequence shown here is derived from an EMBL/GenBank/DDBJ whole genome shotgun (WGS) entry which is preliminary data.</text>
</comment>
<feature type="transmembrane region" description="Helical" evidence="8">
    <location>
        <begin position="413"/>
        <end position="431"/>
    </location>
</feature>
<feature type="transmembrane region" description="Helical" evidence="8">
    <location>
        <begin position="297"/>
        <end position="316"/>
    </location>
</feature>
<dbReference type="PANTHER" id="PTHR43302:SF6">
    <property type="entry name" value="ARSENICAL PUMP MEMBRANE PROTEIN-RELATED"/>
    <property type="match status" value="1"/>
</dbReference>
<evidence type="ECO:0000256" key="2">
    <source>
        <dbReference type="ARBA" id="ARBA00006433"/>
    </source>
</evidence>
<evidence type="ECO:0000256" key="1">
    <source>
        <dbReference type="ARBA" id="ARBA00004651"/>
    </source>
</evidence>
<feature type="transmembrane region" description="Helical" evidence="8">
    <location>
        <begin position="103"/>
        <end position="136"/>
    </location>
</feature>
<dbReference type="RefSeq" id="WP_406791027.1">
    <property type="nucleotide sequence ID" value="NZ_JBJHZX010000005.1"/>
</dbReference>
<dbReference type="CDD" id="cd01118">
    <property type="entry name" value="ArsB_permease"/>
    <property type="match status" value="1"/>
</dbReference>
<keyword evidence="4 8" id="KW-0812">Transmembrane</keyword>
<protein>
    <submittedName>
        <fullName evidence="9">Arsenic transporter</fullName>
    </submittedName>
</protein>
<feature type="transmembrane region" description="Helical" evidence="8">
    <location>
        <begin position="233"/>
        <end position="250"/>
    </location>
</feature>
<reference evidence="9 10" key="1">
    <citation type="submission" date="2024-11" db="EMBL/GenBank/DDBJ databases">
        <authorList>
            <person name="Heng Y.C."/>
            <person name="Lim A.C.H."/>
            <person name="Lee J.K.Y."/>
            <person name="Kittelmann S."/>
        </authorList>
    </citation>
    <scope>NUCLEOTIDE SEQUENCE [LARGE SCALE GENOMIC DNA]</scope>
    <source>
        <strain evidence="9 10">WILCCON 0269</strain>
    </source>
</reference>
<evidence type="ECO:0000256" key="8">
    <source>
        <dbReference type="SAM" id="Phobius"/>
    </source>
</evidence>
<evidence type="ECO:0000256" key="6">
    <source>
        <dbReference type="ARBA" id="ARBA00022989"/>
    </source>
</evidence>
<keyword evidence="5" id="KW-0059">Arsenical resistance</keyword>
<feature type="transmembrane region" description="Helical" evidence="8">
    <location>
        <begin position="176"/>
        <end position="198"/>
    </location>
</feature>
<sequence>MTNLVIIILVMLCIIWCCKHEDKTFKNFDDYLINFYRGPKPPHRRIPKPPHKRLPKPPPLFKHHEQQRHLYDKHLEHQDKSNSGYFSLSSGEFWHNHKLISSFIILIVGSFTISFLSITIATIFVFIMTTIIIFFSPRELNEAYPAAIGAIMVLFIGVVTYPNLVDIAHKVSGASLTIIATIVMAIILESFGFFHWVAARLSGLAKGSGYRLFWYIQLLCFLMTLLFNNDGSILITTPILILLLKNLQLNTREQIPYLLSGALIATGSSTPIGVSNITNLIALNIIHMTLYKHTEMMFIPGTFGLLFMSLLMFLLLRKRIPRTLPKSVIELDEIFFTKEFHPFKANFSLNTKKRRTSFMLKILIFVFGIRCLLFVASYFSIPIEIVAVVGSLVLILLRWYYLRTSPLDILNKTPWHILLFAFSMYVIIYGLNNVGLTKQIISLIEPISKQGLFYASFAMGGLTSILSNIFNNHPALMIGTIALSNMRLDNLTLKTIYLANIVGSDMGSLLLPIGTLASLMWMHILKKNKIKISWKEYLNVTSIIVPLTVVFTLCILYWWIKTMFG</sequence>
<organism evidence="9 10">
    <name type="scientific">Candidatus Clostridium eludens</name>
    <dbReference type="NCBI Taxonomy" id="3381663"/>
    <lineage>
        <taxon>Bacteria</taxon>
        <taxon>Bacillati</taxon>
        <taxon>Bacillota</taxon>
        <taxon>Clostridia</taxon>
        <taxon>Eubacteriales</taxon>
        <taxon>Clostridiaceae</taxon>
        <taxon>Clostridium</taxon>
    </lineage>
</organism>
<evidence type="ECO:0000313" key="10">
    <source>
        <dbReference type="Proteomes" id="UP001623660"/>
    </source>
</evidence>
<dbReference type="EMBL" id="JBJHZX010000005">
    <property type="protein sequence ID" value="MFL0194906.1"/>
    <property type="molecule type" value="Genomic_DNA"/>
</dbReference>
<dbReference type="Pfam" id="PF02040">
    <property type="entry name" value="ArsB"/>
    <property type="match status" value="1"/>
</dbReference>
<comment type="similarity">
    <text evidence="2">Belongs to the ArsB family.</text>
</comment>
<keyword evidence="10" id="KW-1185">Reference proteome</keyword>
<proteinExistence type="inferred from homology"/>
<feature type="transmembrane region" description="Helical" evidence="8">
    <location>
        <begin position="358"/>
        <end position="379"/>
    </location>
</feature>
<gene>
    <name evidence="9" type="ORF">ACJDU8_04855</name>
</gene>
<dbReference type="Proteomes" id="UP001623660">
    <property type="component" value="Unassembled WGS sequence"/>
</dbReference>
<feature type="transmembrane region" description="Helical" evidence="8">
    <location>
        <begin position="537"/>
        <end position="560"/>
    </location>
</feature>
<dbReference type="InterPro" id="IPR000802">
    <property type="entry name" value="Arsenical_pump_ArsB"/>
</dbReference>
<evidence type="ECO:0000256" key="5">
    <source>
        <dbReference type="ARBA" id="ARBA00022849"/>
    </source>
</evidence>
<evidence type="ECO:0000313" key="9">
    <source>
        <dbReference type="EMBL" id="MFL0194906.1"/>
    </source>
</evidence>
<dbReference type="PANTHER" id="PTHR43302">
    <property type="entry name" value="TRANSPORTER ARSB-RELATED"/>
    <property type="match status" value="1"/>
</dbReference>
<feature type="transmembrane region" description="Helical" evidence="8">
    <location>
        <begin position="143"/>
        <end position="164"/>
    </location>
</feature>
<keyword evidence="6 8" id="KW-1133">Transmembrane helix</keyword>
<feature type="transmembrane region" description="Helical" evidence="8">
    <location>
        <begin position="257"/>
        <end position="277"/>
    </location>
</feature>
<feature type="transmembrane region" description="Helical" evidence="8">
    <location>
        <begin position="385"/>
        <end position="401"/>
    </location>
</feature>
<accession>A0ABW8SGL2</accession>
<evidence type="ECO:0000256" key="3">
    <source>
        <dbReference type="ARBA" id="ARBA00022475"/>
    </source>
</evidence>
<name>A0ABW8SGL2_9CLOT</name>